<dbReference type="InterPro" id="IPR008271">
    <property type="entry name" value="Ser/Thr_kinase_AS"/>
</dbReference>
<dbReference type="Gene3D" id="3.30.200.20">
    <property type="entry name" value="Phosphorylase Kinase, domain 1"/>
    <property type="match status" value="1"/>
</dbReference>
<keyword evidence="3" id="KW-0547">Nucleotide-binding</keyword>
<dbReference type="Pfam" id="PF07714">
    <property type="entry name" value="PK_Tyr_Ser-Thr"/>
    <property type="match status" value="1"/>
</dbReference>
<dbReference type="GO" id="GO:0005524">
    <property type="term" value="F:ATP binding"/>
    <property type="evidence" value="ECO:0007669"/>
    <property type="project" value="UniProtKB-KW"/>
</dbReference>
<reference evidence="10" key="2">
    <citation type="submission" date="2023-06" db="EMBL/GenBank/DDBJ databases">
        <authorList>
            <person name="Swenson N.G."/>
            <person name="Wegrzyn J.L."/>
            <person name="Mcevoy S.L."/>
        </authorList>
    </citation>
    <scope>NUCLEOTIDE SEQUENCE</scope>
    <source>
        <strain evidence="10">NS2018</strain>
        <tissue evidence="10">Leaf</tissue>
    </source>
</reference>
<gene>
    <name evidence="10" type="ORF">LWI29_037162</name>
</gene>
<comment type="caution">
    <text evidence="10">The sequence shown here is derived from an EMBL/GenBank/DDBJ whole genome shotgun (WGS) entry which is preliminary data.</text>
</comment>
<evidence type="ECO:0000256" key="1">
    <source>
        <dbReference type="ARBA" id="ARBA00022527"/>
    </source>
</evidence>
<dbReference type="EMBL" id="JAUESC010000380">
    <property type="protein sequence ID" value="KAK0593471.1"/>
    <property type="molecule type" value="Genomic_DNA"/>
</dbReference>
<keyword evidence="6" id="KW-0472">Membrane</keyword>
<keyword evidence="6" id="KW-0812">Transmembrane</keyword>
<keyword evidence="2" id="KW-0808">Transferase</keyword>
<dbReference type="PROSITE" id="PS50011">
    <property type="entry name" value="PROTEIN_KINASE_DOM"/>
    <property type="match status" value="1"/>
</dbReference>
<feature type="signal peptide" evidence="7">
    <location>
        <begin position="1"/>
        <end position="23"/>
    </location>
</feature>
<reference evidence="10" key="1">
    <citation type="journal article" date="2022" name="Plant J.">
        <title>Strategies of tolerance reflected in two North American maple genomes.</title>
        <authorList>
            <person name="McEvoy S.L."/>
            <person name="Sezen U.U."/>
            <person name="Trouern-Trend A."/>
            <person name="McMahon S.M."/>
            <person name="Schaberg P.G."/>
            <person name="Yang J."/>
            <person name="Wegrzyn J.L."/>
            <person name="Swenson N.G."/>
        </authorList>
    </citation>
    <scope>NUCLEOTIDE SEQUENCE</scope>
    <source>
        <strain evidence="10">NS2018</strain>
    </source>
</reference>
<keyword evidence="11" id="KW-1185">Reference proteome</keyword>
<dbReference type="SUPFAM" id="SSF54556">
    <property type="entry name" value="Chitinase insertion domain"/>
    <property type="match status" value="1"/>
</dbReference>
<evidence type="ECO:0000256" key="3">
    <source>
        <dbReference type="ARBA" id="ARBA00022741"/>
    </source>
</evidence>
<evidence type="ECO:0000313" key="11">
    <source>
        <dbReference type="Proteomes" id="UP001168877"/>
    </source>
</evidence>
<dbReference type="FunFam" id="1.10.510.10:FF:001964">
    <property type="entry name" value="Uncharacterized protein"/>
    <property type="match status" value="1"/>
</dbReference>
<dbReference type="Pfam" id="PF00704">
    <property type="entry name" value="Glyco_hydro_18"/>
    <property type="match status" value="2"/>
</dbReference>
<dbReference type="InterPro" id="IPR017853">
    <property type="entry name" value="GH"/>
</dbReference>
<feature type="domain" description="GH18" evidence="9">
    <location>
        <begin position="26"/>
        <end position="341"/>
    </location>
</feature>
<proteinExistence type="predicted"/>
<dbReference type="GO" id="GO:0005975">
    <property type="term" value="P:carbohydrate metabolic process"/>
    <property type="evidence" value="ECO:0007669"/>
    <property type="project" value="InterPro"/>
</dbReference>
<dbReference type="Gene3D" id="3.20.20.80">
    <property type="entry name" value="Glycosidases"/>
    <property type="match status" value="2"/>
</dbReference>
<dbReference type="InterPro" id="IPR011009">
    <property type="entry name" value="Kinase-like_dom_sf"/>
</dbReference>
<dbReference type="SMART" id="SM00220">
    <property type="entry name" value="S_TKc"/>
    <property type="match status" value="1"/>
</dbReference>
<keyword evidence="5" id="KW-0067">ATP-binding</keyword>
<dbReference type="InterPro" id="IPR001245">
    <property type="entry name" value="Ser-Thr/Tyr_kinase_cat_dom"/>
</dbReference>
<accession>A0AA39VWN0</accession>
<dbReference type="SMART" id="SM00636">
    <property type="entry name" value="Glyco_18"/>
    <property type="match status" value="1"/>
</dbReference>
<organism evidence="10 11">
    <name type="scientific">Acer saccharum</name>
    <name type="common">Sugar maple</name>
    <dbReference type="NCBI Taxonomy" id="4024"/>
    <lineage>
        <taxon>Eukaryota</taxon>
        <taxon>Viridiplantae</taxon>
        <taxon>Streptophyta</taxon>
        <taxon>Embryophyta</taxon>
        <taxon>Tracheophyta</taxon>
        <taxon>Spermatophyta</taxon>
        <taxon>Magnoliopsida</taxon>
        <taxon>eudicotyledons</taxon>
        <taxon>Gunneridae</taxon>
        <taxon>Pentapetalae</taxon>
        <taxon>rosids</taxon>
        <taxon>malvids</taxon>
        <taxon>Sapindales</taxon>
        <taxon>Sapindaceae</taxon>
        <taxon>Hippocastanoideae</taxon>
        <taxon>Acereae</taxon>
        <taxon>Acer</taxon>
    </lineage>
</organism>
<dbReference type="PROSITE" id="PS51910">
    <property type="entry name" value="GH18_2"/>
    <property type="match status" value="1"/>
</dbReference>
<dbReference type="Gene3D" id="3.10.50.10">
    <property type="match status" value="1"/>
</dbReference>
<feature type="domain" description="Protein kinase" evidence="8">
    <location>
        <begin position="371"/>
        <end position="673"/>
    </location>
</feature>
<dbReference type="PROSITE" id="PS00108">
    <property type="entry name" value="PROTEIN_KINASE_ST"/>
    <property type="match status" value="1"/>
</dbReference>
<dbReference type="Gene3D" id="1.10.510.10">
    <property type="entry name" value="Transferase(Phosphotransferase) domain 1"/>
    <property type="match status" value="1"/>
</dbReference>
<protein>
    <submittedName>
        <fullName evidence="10">Uncharacterized protein</fullName>
    </submittedName>
</protein>
<dbReference type="InterPro" id="IPR001223">
    <property type="entry name" value="Glyco_hydro18_cat"/>
</dbReference>
<dbReference type="CDD" id="cd02879">
    <property type="entry name" value="GH18_plant_chitinase_class_V"/>
    <property type="match status" value="1"/>
</dbReference>
<dbReference type="PANTHER" id="PTHR27002:SF1077">
    <property type="entry name" value="CYSTEINE-RICH RECEPTOR-LIKE PROTEIN KINASE 4"/>
    <property type="match status" value="1"/>
</dbReference>
<dbReference type="AlphaFoldDB" id="A0AA39VWN0"/>
<dbReference type="SUPFAM" id="SSF56112">
    <property type="entry name" value="Protein kinase-like (PK-like)"/>
    <property type="match status" value="1"/>
</dbReference>
<evidence type="ECO:0000259" key="8">
    <source>
        <dbReference type="PROSITE" id="PS50011"/>
    </source>
</evidence>
<evidence type="ECO:0000313" key="10">
    <source>
        <dbReference type="EMBL" id="KAK0593471.1"/>
    </source>
</evidence>
<feature type="transmembrane region" description="Helical" evidence="6">
    <location>
        <begin position="349"/>
        <end position="372"/>
    </location>
</feature>
<evidence type="ECO:0000256" key="5">
    <source>
        <dbReference type="ARBA" id="ARBA00022840"/>
    </source>
</evidence>
<evidence type="ECO:0000256" key="7">
    <source>
        <dbReference type="SAM" id="SignalP"/>
    </source>
</evidence>
<dbReference type="InterPro" id="IPR011583">
    <property type="entry name" value="Chitinase_II/V-like_cat"/>
</dbReference>
<sequence length="714" mass="80042">MVSKIIIVVFHILLCLEFRLTKGQSWIKAGYWFSGSEFPVSNINSALFTHLICAFAPVNSTSYQLSPSASDEKHFSNFTNTVKQKNPSVTTLLSIGGGNERLYGFQGLDLCWVSANTSMDMSNMGVLFQEWKGAIDLESRNSSRTPLILTAAVQYSPNLDSASFPIDSIQQYLNWVHVMAYDFYMPTWSNFTGAQAALYDPSSTTNADYGIGTWINGGLSADKIVFSLPFYGYAWTLVNPANNSIGAPATGPAITEEGDMSFKEIKDYISRYGAIVMYNATYVVNYCSIGTSWIGFDDVEVVKIKVSYAKERNLLGYFVWQVPYDDNWLLSQAAAGQEDNKNGQNNQRVLVIILTTTAAVILLIGILIYYCCIRFKMLKSSKGKVNSAKDSKNKRNSTAAGDFNSNAPNLIVYNLTDIEVATNNLSIENKLGEGGYGPVYKGVLQDGQEIAGFRVLGFCIDREEQMLVYEYMPNKSLDHYLFDPIRWFILDWKKRVDVIEGVTQGLLYLQEYSRLTIIHRDLKASNVLLDENMKPKISDFGMARIFTKDGDEANTERIVGTYGYVPPEYARRGIYSTKSDVYSFGVLLLQIISGKKVSILYGENDDISLLDYAYKLWKDDKGMDFMDPSLDDTFSSCKLMTCLHIALLCVQETPNDRPTMVEVFSMLKNEATYKTIPKKPAFSRQTDENEQNKSAMHLEVCSVNDATISEVVAR</sequence>
<feature type="chain" id="PRO_5041298760" evidence="7">
    <location>
        <begin position="24"/>
        <end position="714"/>
    </location>
</feature>
<keyword evidence="1" id="KW-0723">Serine/threonine-protein kinase</keyword>
<dbReference type="Proteomes" id="UP001168877">
    <property type="component" value="Unassembled WGS sequence"/>
</dbReference>
<evidence type="ECO:0000259" key="9">
    <source>
        <dbReference type="PROSITE" id="PS51910"/>
    </source>
</evidence>
<evidence type="ECO:0000256" key="4">
    <source>
        <dbReference type="ARBA" id="ARBA00022777"/>
    </source>
</evidence>
<evidence type="ECO:0000256" key="6">
    <source>
        <dbReference type="SAM" id="Phobius"/>
    </source>
</evidence>
<keyword evidence="4" id="KW-0418">Kinase</keyword>
<dbReference type="InterPro" id="IPR000719">
    <property type="entry name" value="Prot_kinase_dom"/>
</dbReference>
<name>A0AA39VWN0_ACESA</name>
<dbReference type="FunFam" id="3.10.50.10:FF:000015">
    <property type="entry name" value="Chitotriosidase-1"/>
    <property type="match status" value="1"/>
</dbReference>
<dbReference type="PANTHER" id="PTHR27002">
    <property type="entry name" value="RECEPTOR-LIKE SERINE/THREONINE-PROTEIN KINASE SD1-8"/>
    <property type="match status" value="1"/>
</dbReference>
<keyword evidence="6" id="KW-1133">Transmembrane helix</keyword>
<dbReference type="InterPro" id="IPR029070">
    <property type="entry name" value="Chitinase_insertion_sf"/>
</dbReference>
<evidence type="ECO:0000256" key="2">
    <source>
        <dbReference type="ARBA" id="ARBA00022679"/>
    </source>
</evidence>
<keyword evidence="7" id="KW-0732">Signal</keyword>
<dbReference type="GO" id="GO:0008061">
    <property type="term" value="F:chitin binding"/>
    <property type="evidence" value="ECO:0007669"/>
    <property type="project" value="InterPro"/>
</dbReference>
<dbReference type="GO" id="GO:0004674">
    <property type="term" value="F:protein serine/threonine kinase activity"/>
    <property type="evidence" value="ECO:0007669"/>
    <property type="project" value="UniProtKB-KW"/>
</dbReference>
<dbReference type="SUPFAM" id="SSF51445">
    <property type="entry name" value="(Trans)glycosidases"/>
    <property type="match status" value="1"/>
</dbReference>
<dbReference type="GO" id="GO:0005886">
    <property type="term" value="C:plasma membrane"/>
    <property type="evidence" value="ECO:0007669"/>
    <property type="project" value="TreeGrafter"/>
</dbReference>